<evidence type="ECO:0000256" key="6">
    <source>
        <dbReference type="ARBA" id="ARBA00023425"/>
    </source>
</evidence>
<dbReference type="GO" id="GO:0005680">
    <property type="term" value="C:anaphase-promoting complex"/>
    <property type="evidence" value="ECO:0007669"/>
    <property type="project" value="TreeGrafter"/>
</dbReference>
<name>A0AAV7FYX6_DENCH</name>
<dbReference type="PANTHER" id="PTHR19918">
    <property type="entry name" value="CELL DIVISION CYCLE 20 CDC20 FIZZY -RELATED"/>
    <property type="match status" value="1"/>
</dbReference>
<evidence type="ECO:0000256" key="4">
    <source>
        <dbReference type="ARBA" id="ARBA00022776"/>
    </source>
</evidence>
<dbReference type="InterPro" id="IPR036322">
    <property type="entry name" value="WD40_repeat_dom_sf"/>
</dbReference>
<evidence type="ECO:0000256" key="2">
    <source>
        <dbReference type="ARBA" id="ARBA00022618"/>
    </source>
</evidence>
<dbReference type="InterPro" id="IPR015943">
    <property type="entry name" value="WD40/YVTN_repeat-like_dom_sf"/>
</dbReference>
<dbReference type="PANTHER" id="PTHR19918:SF8">
    <property type="entry name" value="FI02843P"/>
    <property type="match status" value="1"/>
</dbReference>
<keyword evidence="4" id="KW-0498">Mitosis</keyword>
<dbReference type="Gene3D" id="2.130.10.10">
    <property type="entry name" value="YVTN repeat-like/Quinoprotein amine dehydrogenase"/>
    <property type="match status" value="1"/>
</dbReference>
<sequence>MEICGLKWSGSGNKLDSGGNDDLVHVWDCSMAASTTASSRSPWLHRFDEHTGAVRALEWCPFQRNLLATGDGEGDRCVRFWNTDTGNCRSSVDTSSQDYLFLKVAIMDLVTFNNKYDPDEIEIDFVEGPAASGGYGRLAVRETRGDRRWEGLGDAGGLGRQRRMMWPAARRWGGCMAGGWGGLGGVWASDTPLTDNG</sequence>
<reference evidence="8 9" key="1">
    <citation type="journal article" date="2021" name="Hortic Res">
        <title>Chromosome-scale assembly of the Dendrobium chrysotoxum genome enhances the understanding of orchid evolution.</title>
        <authorList>
            <person name="Zhang Y."/>
            <person name="Zhang G.Q."/>
            <person name="Zhang D."/>
            <person name="Liu X.D."/>
            <person name="Xu X.Y."/>
            <person name="Sun W.H."/>
            <person name="Yu X."/>
            <person name="Zhu X."/>
            <person name="Wang Z.W."/>
            <person name="Zhao X."/>
            <person name="Zhong W.Y."/>
            <person name="Chen H."/>
            <person name="Yin W.L."/>
            <person name="Huang T."/>
            <person name="Niu S.C."/>
            <person name="Liu Z.J."/>
        </authorList>
    </citation>
    <scope>NUCLEOTIDE SEQUENCE [LARGE SCALE GENOMIC DNA]</scope>
    <source>
        <strain evidence="8">Lindl</strain>
    </source>
</reference>
<dbReference type="GO" id="GO:0031145">
    <property type="term" value="P:anaphase-promoting complex-dependent catabolic process"/>
    <property type="evidence" value="ECO:0007669"/>
    <property type="project" value="TreeGrafter"/>
</dbReference>
<gene>
    <name evidence="8" type="ORF">IEQ34_022422</name>
</gene>
<evidence type="ECO:0000256" key="3">
    <source>
        <dbReference type="ARBA" id="ARBA00022737"/>
    </source>
</evidence>
<evidence type="ECO:0000313" key="8">
    <source>
        <dbReference type="EMBL" id="KAH0448622.1"/>
    </source>
</evidence>
<evidence type="ECO:0000313" key="9">
    <source>
        <dbReference type="Proteomes" id="UP000775213"/>
    </source>
</evidence>
<dbReference type="GO" id="GO:0051301">
    <property type="term" value="P:cell division"/>
    <property type="evidence" value="ECO:0007669"/>
    <property type="project" value="UniProtKB-KW"/>
</dbReference>
<protein>
    <submittedName>
        <fullName evidence="8">Uncharacterized protein</fullName>
    </submittedName>
</protein>
<organism evidence="8 9">
    <name type="scientific">Dendrobium chrysotoxum</name>
    <name type="common">Orchid</name>
    <dbReference type="NCBI Taxonomy" id="161865"/>
    <lineage>
        <taxon>Eukaryota</taxon>
        <taxon>Viridiplantae</taxon>
        <taxon>Streptophyta</taxon>
        <taxon>Embryophyta</taxon>
        <taxon>Tracheophyta</taxon>
        <taxon>Spermatophyta</taxon>
        <taxon>Magnoliopsida</taxon>
        <taxon>Liliopsida</taxon>
        <taxon>Asparagales</taxon>
        <taxon>Orchidaceae</taxon>
        <taxon>Epidendroideae</taxon>
        <taxon>Malaxideae</taxon>
        <taxon>Dendrobiinae</taxon>
        <taxon>Dendrobium</taxon>
    </lineage>
</organism>
<keyword evidence="5" id="KW-0131">Cell cycle</keyword>
<proteinExistence type="predicted"/>
<dbReference type="SUPFAM" id="SSF50978">
    <property type="entry name" value="WD40 repeat-like"/>
    <property type="match status" value="1"/>
</dbReference>
<dbReference type="GO" id="GO:0010997">
    <property type="term" value="F:anaphase-promoting complex binding"/>
    <property type="evidence" value="ECO:0007669"/>
    <property type="project" value="InterPro"/>
</dbReference>
<dbReference type="EMBL" id="JAGFBR010000019">
    <property type="protein sequence ID" value="KAH0448622.1"/>
    <property type="molecule type" value="Genomic_DNA"/>
</dbReference>
<dbReference type="Pfam" id="PF00400">
    <property type="entry name" value="WD40"/>
    <property type="match status" value="1"/>
</dbReference>
<keyword evidence="9" id="KW-1185">Reference proteome</keyword>
<comment type="function">
    <text evidence="6">Component of the anaphase promoting complex/cyclosome (APC/C), a cell cycle-regulated E3 ubiquitin-protein ligase complex that controls progression through mitosis and the G1 phase of the cell cycle.</text>
</comment>
<evidence type="ECO:0000256" key="1">
    <source>
        <dbReference type="ARBA" id="ARBA00022574"/>
    </source>
</evidence>
<keyword evidence="2" id="KW-0132">Cell division</keyword>
<dbReference type="InterPro" id="IPR033010">
    <property type="entry name" value="Cdc20/Fizzy"/>
</dbReference>
<dbReference type="AlphaFoldDB" id="A0AAV7FYX6"/>
<comment type="caution">
    <text evidence="8">The sequence shown here is derived from an EMBL/GenBank/DDBJ whole genome shotgun (WGS) entry which is preliminary data.</text>
</comment>
<accession>A0AAV7FYX6</accession>
<dbReference type="GO" id="GO:1905786">
    <property type="term" value="P:positive regulation of anaphase-promoting complex-dependent catabolic process"/>
    <property type="evidence" value="ECO:0007669"/>
    <property type="project" value="TreeGrafter"/>
</dbReference>
<evidence type="ECO:0000256" key="5">
    <source>
        <dbReference type="ARBA" id="ARBA00023306"/>
    </source>
</evidence>
<feature type="repeat" description="WD" evidence="7">
    <location>
        <begin position="1"/>
        <end position="28"/>
    </location>
</feature>
<dbReference type="GO" id="GO:1990757">
    <property type="term" value="F:ubiquitin ligase activator activity"/>
    <property type="evidence" value="ECO:0007669"/>
    <property type="project" value="TreeGrafter"/>
</dbReference>
<keyword evidence="3" id="KW-0677">Repeat</keyword>
<dbReference type="Proteomes" id="UP000775213">
    <property type="component" value="Unassembled WGS sequence"/>
</dbReference>
<dbReference type="InterPro" id="IPR001680">
    <property type="entry name" value="WD40_rpt"/>
</dbReference>
<keyword evidence="1 7" id="KW-0853">WD repeat</keyword>
<dbReference type="PROSITE" id="PS50082">
    <property type="entry name" value="WD_REPEATS_2"/>
    <property type="match status" value="1"/>
</dbReference>
<evidence type="ECO:0000256" key="7">
    <source>
        <dbReference type="PROSITE-ProRule" id="PRU00221"/>
    </source>
</evidence>